<keyword evidence="5 9" id="KW-0067">ATP-binding</keyword>
<dbReference type="GO" id="GO:0005524">
    <property type="term" value="F:ATP binding"/>
    <property type="evidence" value="ECO:0007669"/>
    <property type="project" value="UniProtKB-UniRule"/>
</dbReference>
<keyword evidence="3 9" id="KW-0934">Plastid</keyword>
<dbReference type="FunFam" id="3.40.50.300:FF:000258">
    <property type="entry name" value="Ribulose bisphosphate carboxylase/oxygenase activase, chloroplastic"/>
    <property type="match status" value="1"/>
</dbReference>
<evidence type="ECO:0000256" key="6">
    <source>
        <dbReference type="ARBA" id="ARBA00022946"/>
    </source>
</evidence>
<dbReference type="SUPFAM" id="SSF52540">
    <property type="entry name" value="P-loop containing nucleoside triphosphate hydrolases"/>
    <property type="match status" value="1"/>
</dbReference>
<dbReference type="EMBL" id="KK914482">
    <property type="protein sequence ID" value="KDP35678.1"/>
    <property type="molecule type" value="Genomic_DNA"/>
</dbReference>
<dbReference type="GO" id="GO:0009579">
    <property type="term" value="C:thylakoid"/>
    <property type="evidence" value="ECO:0007669"/>
    <property type="project" value="TreeGrafter"/>
</dbReference>
<dbReference type="GO" id="GO:0009570">
    <property type="term" value="C:chloroplast stroma"/>
    <property type="evidence" value="ECO:0007669"/>
    <property type="project" value="UniProtKB-SubCell"/>
</dbReference>
<organism evidence="13 14">
    <name type="scientific">Jatropha curcas</name>
    <name type="common">Barbados nut</name>
    <dbReference type="NCBI Taxonomy" id="180498"/>
    <lineage>
        <taxon>Eukaryota</taxon>
        <taxon>Viridiplantae</taxon>
        <taxon>Streptophyta</taxon>
        <taxon>Embryophyta</taxon>
        <taxon>Tracheophyta</taxon>
        <taxon>Spermatophyta</taxon>
        <taxon>Magnoliopsida</taxon>
        <taxon>eudicotyledons</taxon>
        <taxon>Gunneridae</taxon>
        <taxon>Pentapetalae</taxon>
        <taxon>rosids</taxon>
        <taxon>fabids</taxon>
        <taxon>Malpighiales</taxon>
        <taxon>Euphorbiaceae</taxon>
        <taxon>Crotonoideae</taxon>
        <taxon>Jatropheae</taxon>
        <taxon>Jatropha</taxon>
    </lineage>
</organism>
<evidence type="ECO:0000256" key="10">
    <source>
        <dbReference type="SAM" id="MobiDB-lite"/>
    </source>
</evidence>
<evidence type="ECO:0000256" key="1">
    <source>
        <dbReference type="ARBA" id="ARBA00004470"/>
    </source>
</evidence>
<evidence type="ECO:0000313" key="14">
    <source>
        <dbReference type="Proteomes" id="UP000027138"/>
    </source>
</evidence>
<keyword evidence="6" id="KW-0809">Transit peptide</keyword>
<feature type="domain" description="ATPase AAA-type core" evidence="11">
    <location>
        <begin position="165"/>
        <end position="308"/>
    </location>
</feature>
<dbReference type="STRING" id="180498.A0A067KL15"/>
<dbReference type="PANTHER" id="PTHR32429:SF32">
    <property type="entry name" value="RIBULOSE BISPHOSPHATE CARBOXYLASE_OXYGENASE ACTIVASE, CHLOROPLASTIC"/>
    <property type="match status" value="1"/>
</dbReference>
<dbReference type="Pfam" id="PF00004">
    <property type="entry name" value="AAA"/>
    <property type="match status" value="1"/>
</dbReference>
<proteinExistence type="inferred from homology"/>
<evidence type="ECO:0000256" key="9">
    <source>
        <dbReference type="RuleBase" id="RU369045"/>
    </source>
</evidence>
<evidence type="ECO:0000256" key="5">
    <source>
        <dbReference type="ARBA" id="ARBA00022840"/>
    </source>
</evidence>
<dbReference type="PANTHER" id="PTHR32429">
    <property type="match status" value="1"/>
</dbReference>
<dbReference type="Gene3D" id="1.10.8.1070">
    <property type="match status" value="1"/>
</dbReference>
<comment type="subcellular location">
    <subcellularLocation>
        <location evidence="1 9">Plastid</location>
        <location evidence="1 9">Chloroplast stroma</location>
    </subcellularLocation>
</comment>
<evidence type="ECO:0000259" key="12">
    <source>
        <dbReference type="Pfam" id="PF21228"/>
    </source>
</evidence>
<dbReference type="GO" id="GO:0016887">
    <property type="term" value="F:ATP hydrolysis activity"/>
    <property type="evidence" value="ECO:0007669"/>
    <property type="project" value="UniProtKB-UniRule"/>
</dbReference>
<evidence type="ECO:0000259" key="11">
    <source>
        <dbReference type="Pfam" id="PF00004"/>
    </source>
</evidence>
<feature type="region of interest" description="Disordered" evidence="10">
    <location>
        <begin position="452"/>
        <end position="476"/>
    </location>
</feature>
<keyword evidence="2 9" id="KW-0150">Chloroplast</keyword>
<dbReference type="InterPro" id="IPR003959">
    <property type="entry name" value="ATPase_AAA_core"/>
</dbReference>
<dbReference type="InterPro" id="IPR048571">
    <property type="entry name" value="RuBisCO_activase_AAA_helical"/>
</dbReference>
<feature type="domain" description="Ribulose bisphosphate carboxylase/oxygenase activase AAA helical" evidence="12">
    <location>
        <begin position="311"/>
        <end position="406"/>
    </location>
</feature>
<accession>A0A067KL15</accession>
<reference evidence="13 14" key="1">
    <citation type="journal article" date="2014" name="PLoS ONE">
        <title>Global Analysis of Gene Expression Profiles in Physic Nut (Jatropha curcas L.) Seedlings Exposed to Salt Stress.</title>
        <authorList>
            <person name="Zhang L."/>
            <person name="Zhang C."/>
            <person name="Wu P."/>
            <person name="Chen Y."/>
            <person name="Li M."/>
            <person name="Jiang H."/>
            <person name="Wu G."/>
        </authorList>
    </citation>
    <scope>NUCLEOTIDE SEQUENCE [LARGE SCALE GENOMIC DNA]</scope>
    <source>
        <strain evidence="14">cv. GZQX0401</strain>
        <tissue evidence="13">Young leaves</tissue>
    </source>
</reference>
<evidence type="ECO:0000256" key="2">
    <source>
        <dbReference type="ARBA" id="ARBA00022528"/>
    </source>
</evidence>
<comment type="similarity">
    <text evidence="8 9">Belongs to the RuBisCO activase family.</text>
</comment>
<dbReference type="GO" id="GO:0046863">
    <property type="term" value="F:ribulose-1,5-bisphosphate carboxylase/oxygenase activator activity"/>
    <property type="evidence" value="ECO:0007669"/>
    <property type="project" value="UniProtKB-UniRule"/>
</dbReference>
<dbReference type="Gene3D" id="3.40.50.300">
    <property type="entry name" value="P-loop containing nucleotide triphosphate hydrolases"/>
    <property type="match status" value="1"/>
</dbReference>
<sequence>MATSLSTIGAVNRAALNLNGAGAGGPSVPSPSFFGSSLKNVNPKIKSKRVLSGKFKVSAADYNEEKQTSKDRWGGLAYDMSDDQQDITRGKGMVDTLFQAPMESGTHYAVLSSYDYISQGLRQYNLDNNMDGFYIAPAFMDKVVVHITKNFLNLPNIKIPLILGIWGGKGQGKSFQCELVFAKMGINPIMMSAGELESGNAGEPAKLIRQRYREAADIIKKGKMCCLFINDLDAGAGRMGGTTQYTVNNQMVNATLMNIADNPTNVQLPGMYNKEENPRVPIIVTGNDFSTLYAPLIRDGRMEKFYWAPTREDRIGVCTGIFRSDNVPKEDIVKLVDTFPGQSIDFFGAVRARVYDDEVRKWISGIGVENIGRRLVNSKEGPPTFDQPKMSLDKLLEYGNMLVQEQENVKRVQLADKYLKEAALGDANEDAVKNGTFYGKAAQQVNVPVPEGCTDSSAKNFDPTARSDDGSCEYQF</sequence>
<evidence type="ECO:0000256" key="3">
    <source>
        <dbReference type="ARBA" id="ARBA00022640"/>
    </source>
</evidence>
<dbReference type="Proteomes" id="UP000027138">
    <property type="component" value="Unassembled WGS sequence"/>
</dbReference>
<dbReference type="AlphaFoldDB" id="A0A067KL15"/>
<gene>
    <name evidence="13" type="ORF">JCGZ_09116</name>
</gene>
<protein>
    <recommendedName>
        <fullName evidence="9">Ribulose bisphosphate carboxylase/oxygenase activase, chloroplastic</fullName>
        <shortName evidence="9">RA</shortName>
        <shortName evidence="9">RuBisCO activase</shortName>
    </recommendedName>
</protein>
<evidence type="ECO:0000256" key="4">
    <source>
        <dbReference type="ARBA" id="ARBA00022741"/>
    </source>
</evidence>
<name>A0A067KL15_JATCU</name>
<evidence type="ECO:0000313" key="13">
    <source>
        <dbReference type="EMBL" id="KDP35678.1"/>
    </source>
</evidence>
<dbReference type="OrthoDB" id="2014558at2759"/>
<keyword evidence="4 9" id="KW-0547">Nucleotide-binding</keyword>
<evidence type="ECO:0000256" key="7">
    <source>
        <dbReference type="ARBA" id="ARBA00025556"/>
    </source>
</evidence>
<evidence type="ECO:0000256" key="8">
    <source>
        <dbReference type="ARBA" id="ARBA00025781"/>
    </source>
</evidence>
<comment type="function">
    <text evidence="7 9">Activation of RuBisCO (ribulose-1,5-bisphosphate carboxylase/oxygenase; EC 4.1.1.39) involves the ATP-dependent carboxylation of the epsilon-amino group of lysine leading to a carbamate structure.</text>
</comment>
<dbReference type="InterPro" id="IPR044960">
    <property type="entry name" value="RCA-like"/>
</dbReference>
<keyword evidence="14" id="KW-1185">Reference proteome</keyword>
<dbReference type="InterPro" id="IPR027417">
    <property type="entry name" value="P-loop_NTPase"/>
</dbReference>
<dbReference type="FunFam" id="1.10.8.1070:FF:000001">
    <property type="entry name" value="Ribulose bisphosphate carboxylase/oxygenase activase, chloroplastic"/>
    <property type="match status" value="1"/>
</dbReference>
<dbReference type="Pfam" id="PF21228">
    <property type="entry name" value="RuBisCO_activase_AAA_helical"/>
    <property type="match status" value="1"/>
</dbReference>